<protein>
    <submittedName>
        <fullName evidence="1">Uncharacterized protein</fullName>
    </submittedName>
</protein>
<dbReference type="AlphaFoldDB" id="A0A0K0PEJ7"/>
<proteinExistence type="predicted"/>
<name>A0A0K0PEJ7_9BACT</name>
<reference evidence="1" key="1">
    <citation type="submission" date="2015-05" db="EMBL/GenBank/DDBJ databases">
        <title>Metabolic and evolutionary origin of actin-binding polyketides from diverse organisms.</title>
        <authorList>
            <person name="Ueoka R."/>
            <person name="Uria A.R."/>
            <person name="Reiter S."/>
            <person name="Mori T."/>
            <person name="Karbaum P."/>
            <person name="Peters E.E."/>
            <person name="Helfrich E.J.N."/>
            <person name="Morinaka B.I."/>
            <person name="Gugger M."/>
            <person name="Takeyama H."/>
            <person name="Matsunaga S."/>
            <person name="Piel J."/>
        </authorList>
    </citation>
    <scope>NUCLEOTIDE SEQUENCE</scope>
</reference>
<sequence length="52" mass="6154">MPAYTLYTWIARHIGIRPRLERICVHYVMFLMVVTTKHSVEEVARFSAMNKS</sequence>
<evidence type="ECO:0000313" key="1">
    <source>
        <dbReference type="EMBL" id="AKQ22689.1"/>
    </source>
</evidence>
<dbReference type="EMBL" id="KR857273">
    <property type="protein sequence ID" value="AKQ22689.1"/>
    <property type="molecule type" value="Genomic_DNA"/>
</dbReference>
<organism evidence="1">
    <name type="scientific">Candidatus Entotheonella serta</name>
    <dbReference type="NCBI Taxonomy" id="1652106"/>
    <lineage>
        <taxon>Bacteria</taxon>
        <taxon>Pseudomonadati</taxon>
        <taxon>Nitrospinota/Tectimicrobiota group</taxon>
        <taxon>Candidatus Tectimicrobiota</taxon>
        <taxon>Candidatus Entotheonellia</taxon>
        <taxon>Candidatus Entotheonellales</taxon>
        <taxon>Candidatus Entotheonellaceae</taxon>
        <taxon>Candidatus Entotheonella</taxon>
    </lineage>
</organism>
<accession>A0A0K0PEJ7</accession>